<feature type="domain" description="PH" evidence="1">
    <location>
        <begin position="1"/>
        <end position="12"/>
    </location>
</feature>
<evidence type="ECO:0000259" key="1">
    <source>
        <dbReference type="PROSITE" id="PS50003"/>
    </source>
</evidence>
<name>A0A1V0DY29_9CAUD</name>
<dbReference type="Proteomes" id="UP000224401">
    <property type="component" value="Segment"/>
</dbReference>
<dbReference type="PROSITE" id="PS50003">
    <property type="entry name" value="PH_DOMAIN"/>
    <property type="match status" value="1"/>
</dbReference>
<proteinExistence type="predicted"/>
<organism evidence="2 3">
    <name type="scientific">Dinoroseobacter phage vB_DshS-R5C</name>
    <dbReference type="NCBI Taxonomy" id="1965368"/>
    <lineage>
        <taxon>Viruses</taxon>
        <taxon>Duplodnaviria</taxon>
        <taxon>Heunggongvirae</taxon>
        <taxon>Uroviricota</taxon>
        <taxon>Caudoviricetes</taxon>
        <taxon>Nanhaivirus</taxon>
        <taxon>Nanhaivirus D5C</taxon>
    </lineage>
</organism>
<reference evidence="2 3" key="1">
    <citation type="submission" date="2017-02" db="EMBL/GenBank/DDBJ databases">
        <title>A novel roseosiphophage isolated from the oligotrophic South China Sea.</title>
        <authorList>
            <person name="Yang Y."/>
            <person name="Cai L."/>
            <person name="Zhang R."/>
        </authorList>
    </citation>
    <scope>NUCLEOTIDE SEQUENCE [LARGE SCALE GENOMIC DNA]</scope>
</reference>
<evidence type="ECO:0000313" key="2">
    <source>
        <dbReference type="EMBL" id="ARB06074.1"/>
    </source>
</evidence>
<keyword evidence="3" id="KW-1185">Reference proteome</keyword>
<protein>
    <recommendedName>
        <fullName evidence="1">PH domain-containing protein</fullName>
    </recommendedName>
</protein>
<dbReference type="InterPro" id="IPR001849">
    <property type="entry name" value="PH_domain"/>
</dbReference>
<gene>
    <name evidence="2" type="ORF">vBDshSR5C_20</name>
</gene>
<sequence length="49" mass="5506">MTWLQALRAAIRSFLITRESENVVTDVINNGLTPEDITIIDTFLGQTMP</sequence>
<evidence type="ECO:0000313" key="3">
    <source>
        <dbReference type="Proteomes" id="UP000224401"/>
    </source>
</evidence>
<dbReference type="EMBL" id="KY606587">
    <property type="protein sequence ID" value="ARB06074.1"/>
    <property type="molecule type" value="Genomic_DNA"/>
</dbReference>
<accession>A0A1V0DY29</accession>